<dbReference type="SUPFAM" id="SSF55729">
    <property type="entry name" value="Acyl-CoA N-acyltransferases (Nat)"/>
    <property type="match status" value="1"/>
</dbReference>
<dbReference type="PROSITE" id="PS51186">
    <property type="entry name" value="GNAT"/>
    <property type="match status" value="1"/>
</dbReference>
<evidence type="ECO:0000313" key="2">
    <source>
        <dbReference type="EMBL" id="UWM53486.1"/>
    </source>
</evidence>
<reference evidence="2" key="1">
    <citation type="submission" date="2022-09" db="EMBL/GenBank/DDBJ databases">
        <title>Diverse halophilic archaea isolated from saline environments.</title>
        <authorList>
            <person name="Cui H.-L."/>
        </authorList>
    </citation>
    <scope>NUCLEOTIDE SEQUENCE</scope>
    <source>
        <strain evidence="2">ZS-35-S2</strain>
    </source>
</reference>
<dbReference type="CDD" id="cd04301">
    <property type="entry name" value="NAT_SF"/>
    <property type="match status" value="1"/>
</dbReference>
<dbReference type="PANTHER" id="PTHR43617:SF2">
    <property type="entry name" value="UPF0039 PROTEIN SLL0451"/>
    <property type="match status" value="1"/>
</dbReference>
<dbReference type="InterPro" id="IPR016181">
    <property type="entry name" value="Acyl_CoA_acyltransferase"/>
</dbReference>
<keyword evidence="3" id="KW-1185">Reference proteome</keyword>
<sequence>MEIRPFTASDAAAVFEVHRRAFDGRTDESRIVQRVHDADEAVVSLVAVVDGRVVGHVLFSPTTVDGHGEHVELVGLGPVGVLPEHQNAGVGSSLIRRGLAICRAAGADAVVLLGDPGYYARFGFERASDYGLGNEFGADEAFVVRPLHDGALDGVDGVVTFRPAFREATE</sequence>
<dbReference type="AlphaFoldDB" id="A0A9E7R0P8"/>
<evidence type="ECO:0000313" key="3">
    <source>
        <dbReference type="Proteomes" id="UP001057580"/>
    </source>
</evidence>
<dbReference type="EMBL" id="CP104003">
    <property type="protein sequence ID" value="UWM53486.1"/>
    <property type="molecule type" value="Genomic_DNA"/>
</dbReference>
<dbReference type="Pfam" id="PF13527">
    <property type="entry name" value="Acetyltransf_9"/>
    <property type="match status" value="1"/>
</dbReference>
<evidence type="ECO:0000259" key="1">
    <source>
        <dbReference type="PROSITE" id="PS51186"/>
    </source>
</evidence>
<dbReference type="KEGG" id="ssai:N0B31_15225"/>
<dbReference type="PANTHER" id="PTHR43617">
    <property type="entry name" value="L-AMINO ACID N-ACETYLTRANSFERASE"/>
    <property type="match status" value="1"/>
</dbReference>
<proteinExistence type="predicted"/>
<name>A0A9E7R0P8_9EURY</name>
<dbReference type="InterPro" id="IPR050276">
    <property type="entry name" value="MshD_Acetyltransferase"/>
</dbReference>
<dbReference type="GO" id="GO:0016747">
    <property type="term" value="F:acyltransferase activity, transferring groups other than amino-acyl groups"/>
    <property type="evidence" value="ECO:0007669"/>
    <property type="project" value="InterPro"/>
</dbReference>
<gene>
    <name evidence="2" type="ORF">N0B31_15225</name>
</gene>
<protein>
    <submittedName>
        <fullName evidence="2">N-acetyltransferase</fullName>
    </submittedName>
</protein>
<dbReference type="RefSeq" id="WP_260592480.1">
    <property type="nucleotide sequence ID" value="NZ_CP104003.1"/>
</dbReference>
<dbReference type="GeneID" id="74943801"/>
<dbReference type="Proteomes" id="UP001057580">
    <property type="component" value="Chromosome"/>
</dbReference>
<dbReference type="Gene3D" id="3.40.630.30">
    <property type="match status" value="1"/>
</dbReference>
<organism evidence="2 3">
    <name type="scientific">Salinirubellus salinus</name>
    <dbReference type="NCBI Taxonomy" id="1364945"/>
    <lineage>
        <taxon>Archaea</taxon>
        <taxon>Methanobacteriati</taxon>
        <taxon>Methanobacteriota</taxon>
        <taxon>Stenosarchaea group</taxon>
        <taxon>Halobacteria</taxon>
        <taxon>Halobacteriales</taxon>
        <taxon>Natronomonadaceae</taxon>
        <taxon>Salinirubellus</taxon>
    </lineage>
</organism>
<feature type="domain" description="N-acetyltransferase" evidence="1">
    <location>
        <begin position="1"/>
        <end position="149"/>
    </location>
</feature>
<accession>A0A9E7R0P8</accession>
<dbReference type="InterPro" id="IPR000182">
    <property type="entry name" value="GNAT_dom"/>
</dbReference>